<comment type="caution">
    <text evidence="1">The sequence shown here is derived from an EMBL/GenBank/DDBJ whole genome shotgun (WGS) entry which is preliminary data.</text>
</comment>
<evidence type="ECO:0000313" key="2">
    <source>
        <dbReference type="Proteomes" id="UP001301350"/>
    </source>
</evidence>
<dbReference type="PANTHER" id="PTHR46014">
    <property type="entry name" value="TETRATRICOPEPTIDE REPEAT PROTEIN 1"/>
    <property type="match status" value="1"/>
</dbReference>
<evidence type="ECO:0008006" key="3">
    <source>
        <dbReference type="Google" id="ProtNLM"/>
    </source>
</evidence>
<keyword evidence="2" id="KW-1185">Reference proteome</keyword>
<gene>
    <name evidence="1" type="ORF">CDCA_CDCA16G4248</name>
</gene>
<sequence>MVHISPLPDSPTHYEHHLGNVAYARRDFFTAITHYTRALDSLPLDSTNESLLPLTATLYCNRAAARLKLASISDADERPAHYTHVIQDATRALDLLDSHPTLSPPLCSLRVKALHRRKCAHLSLDHIRAAAQDAHTLATLRPEYTAEAGELASRADAHAEKQKTEALDQLKELGNSLLGHFGLSLDNFQPTRNPDGTYSIQYSSKPT</sequence>
<dbReference type="InterPro" id="IPR052769">
    <property type="entry name" value="TPR_domain_protein"/>
</dbReference>
<dbReference type="AlphaFoldDB" id="A0AAV9J1K7"/>
<dbReference type="SUPFAM" id="SSF48452">
    <property type="entry name" value="TPR-like"/>
    <property type="match status" value="1"/>
</dbReference>
<dbReference type="Proteomes" id="UP001301350">
    <property type="component" value="Unassembled WGS sequence"/>
</dbReference>
<dbReference type="InterPro" id="IPR011990">
    <property type="entry name" value="TPR-like_helical_dom_sf"/>
</dbReference>
<dbReference type="EMBL" id="JANCYW010000016">
    <property type="protein sequence ID" value="KAK4538223.1"/>
    <property type="molecule type" value="Genomic_DNA"/>
</dbReference>
<organism evidence="1 2">
    <name type="scientific">Cyanidium caldarium</name>
    <name type="common">Red alga</name>
    <dbReference type="NCBI Taxonomy" id="2771"/>
    <lineage>
        <taxon>Eukaryota</taxon>
        <taxon>Rhodophyta</taxon>
        <taxon>Bangiophyceae</taxon>
        <taxon>Cyanidiales</taxon>
        <taxon>Cyanidiaceae</taxon>
        <taxon>Cyanidium</taxon>
    </lineage>
</organism>
<proteinExistence type="predicted"/>
<dbReference type="Gene3D" id="1.25.40.10">
    <property type="entry name" value="Tetratricopeptide repeat domain"/>
    <property type="match status" value="1"/>
</dbReference>
<evidence type="ECO:0000313" key="1">
    <source>
        <dbReference type="EMBL" id="KAK4538223.1"/>
    </source>
</evidence>
<name>A0AAV9J1K7_CYACA</name>
<reference evidence="1 2" key="1">
    <citation type="submission" date="2022-07" db="EMBL/GenBank/DDBJ databases">
        <title>Genome-wide signatures of adaptation to extreme environments.</title>
        <authorList>
            <person name="Cho C.H."/>
            <person name="Yoon H.S."/>
        </authorList>
    </citation>
    <scope>NUCLEOTIDE SEQUENCE [LARGE SCALE GENOMIC DNA]</scope>
    <source>
        <strain evidence="1 2">DBV 063 E5</strain>
    </source>
</reference>
<protein>
    <recommendedName>
        <fullName evidence="3">TPR-like protein</fullName>
    </recommendedName>
</protein>
<dbReference type="PANTHER" id="PTHR46014:SF1">
    <property type="entry name" value="TETRATRICOPEPTIDE REPEAT PROTEIN 1"/>
    <property type="match status" value="1"/>
</dbReference>
<accession>A0AAV9J1K7</accession>